<name>A0A0F9XTU9_9ZZZZ</name>
<evidence type="ECO:0000256" key="3">
    <source>
        <dbReference type="ARBA" id="ARBA00022691"/>
    </source>
</evidence>
<dbReference type="Pfam" id="PF04055">
    <property type="entry name" value="Radical_SAM"/>
    <property type="match status" value="1"/>
</dbReference>
<keyword evidence="6" id="KW-0411">Iron-sulfur</keyword>
<evidence type="ECO:0000259" key="8">
    <source>
        <dbReference type="PROSITE" id="PS51449"/>
    </source>
</evidence>
<dbReference type="PROSITE" id="PS51449">
    <property type="entry name" value="MTTASE_N"/>
    <property type="match status" value="1"/>
</dbReference>
<dbReference type="InterPro" id="IPR058240">
    <property type="entry name" value="rSAM_sf"/>
</dbReference>
<proteinExistence type="predicted"/>
<dbReference type="InterPro" id="IPR002792">
    <property type="entry name" value="TRAM_dom"/>
</dbReference>
<dbReference type="Pfam" id="PF00919">
    <property type="entry name" value="UPF0004"/>
    <property type="match status" value="1"/>
</dbReference>
<dbReference type="InterPro" id="IPR023404">
    <property type="entry name" value="rSAM_horseshoe"/>
</dbReference>
<dbReference type="SFLD" id="SFLDG01061">
    <property type="entry name" value="methylthiotransferase"/>
    <property type="match status" value="1"/>
</dbReference>
<keyword evidence="2" id="KW-0004">4Fe-4S</keyword>
<dbReference type="InterPro" id="IPR038135">
    <property type="entry name" value="Methylthiotransferase_N_sf"/>
</dbReference>
<dbReference type="PROSITE" id="PS01278">
    <property type="entry name" value="MTTASE_RADICAL"/>
    <property type="match status" value="1"/>
</dbReference>
<sequence>MNHSDSERIATVLENIKYQPALNMNEADLILVNACSVRQSAIDRIWGQTKKFQKLKTKNSELRTVITGCVLKKDKGKFAKNFNLVLDINDLPELPEKLLTIKQFSNLTIKDSALQNESYLRIEPEHSDNFSAYVPIMTGCNNFCTFCVVPYTRGREISRPAKEIICEVQNLIKRGYKEIWLLGQNVNSYKFKGANFPKLLNMVNDIGGDFWIRFTSSHPKDFSAELINIMASCEKVTEYLNLPVQSGDDEILKKMNRPYTMEIYKNIIRKIRKKIPNITLSTDVIIGFPGEKEKAFENTVKLFKEIKYDMAYISQYSPRSGTKAANFKDDIPRLEKERRWKILTNILRKTALEKNKKYLGKTLDVLIETERPRTRSVGQAGSVRDRHGYLYGKTRNYKTIEFKGPKNLIGKFTKIKIVDAFPWRLKGEMI</sequence>
<evidence type="ECO:0000256" key="5">
    <source>
        <dbReference type="ARBA" id="ARBA00023004"/>
    </source>
</evidence>
<dbReference type="EMBL" id="LAZR01000029">
    <property type="protein sequence ID" value="KKO02877.1"/>
    <property type="molecule type" value="Genomic_DNA"/>
</dbReference>
<keyword evidence="4" id="KW-0479">Metal-binding</keyword>
<dbReference type="PANTHER" id="PTHR43020:SF2">
    <property type="entry name" value="MITOCHONDRIAL TRNA METHYLTHIOTRANSFERASE CDK5RAP1"/>
    <property type="match status" value="1"/>
</dbReference>
<dbReference type="GO" id="GO:0005829">
    <property type="term" value="C:cytosol"/>
    <property type="evidence" value="ECO:0007669"/>
    <property type="project" value="TreeGrafter"/>
</dbReference>
<feature type="domain" description="Radical SAM core" evidence="9">
    <location>
        <begin position="126"/>
        <end position="353"/>
    </location>
</feature>
<dbReference type="Gene3D" id="3.80.30.20">
    <property type="entry name" value="tm_1862 like domain"/>
    <property type="match status" value="1"/>
</dbReference>
<evidence type="ECO:0000259" key="9">
    <source>
        <dbReference type="PROSITE" id="PS51918"/>
    </source>
</evidence>
<dbReference type="InterPro" id="IPR007197">
    <property type="entry name" value="rSAM"/>
</dbReference>
<dbReference type="SFLD" id="SFLDS00029">
    <property type="entry name" value="Radical_SAM"/>
    <property type="match status" value="1"/>
</dbReference>
<organism evidence="10">
    <name type="scientific">marine sediment metagenome</name>
    <dbReference type="NCBI Taxonomy" id="412755"/>
    <lineage>
        <taxon>unclassified sequences</taxon>
        <taxon>metagenomes</taxon>
        <taxon>ecological metagenomes</taxon>
    </lineage>
</organism>
<feature type="domain" description="MTTase N-terminal" evidence="8">
    <location>
        <begin position="1"/>
        <end position="103"/>
    </location>
</feature>
<evidence type="ECO:0000256" key="4">
    <source>
        <dbReference type="ARBA" id="ARBA00022723"/>
    </source>
</evidence>
<keyword evidence="3" id="KW-0949">S-adenosyl-L-methionine</keyword>
<evidence type="ECO:0000256" key="1">
    <source>
        <dbReference type="ARBA" id="ARBA00001966"/>
    </source>
</evidence>
<dbReference type="PROSITE" id="PS50926">
    <property type="entry name" value="TRAM"/>
    <property type="match status" value="1"/>
</dbReference>
<gene>
    <name evidence="10" type="ORF">LCGC14_0103280</name>
</gene>
<dbReference type="InterPro" id="IPR005839">
    <property type="entry name" value="Methylthiotransferase"/>
</dbReference>
<dbReference type="NCBIfam" id="TIGR00089">
    <property type="entry name" value="MiaB/RimO family radical SAM methylthiotransferase"/>
    <property type="match status" value="1"/>
</dbReference>
<evidence type="ECO:0000313" key="10">
    <source>
        <dbReference type="EMBL" id="KKO02877.1"/>
    </source>
</evidence>
<dbReference type="PANTHER" id="PTHR43020">
    <property type="entry name" value="CDK5 REGULATORY SUBUNIT-ASSOCIATED PROTEIN 1"/>
    <property type="match status" value="1"/>
</dbReference>
<accession>A0A0F9XTU9</accession>
<dbReference type="SMART" id="SM00729">
    <property type="entry name" value="Elp3"/>
    <property type="match status" value="1"/>
</dbReference>
<evidence type="ECO:0008006" key="11">
    <source>
        <dbReference type="Google" id="ProtNLM"/>
    </source>
</evidence>
<dbReference type="PROSITE" id="PS51918">
    <property type="entry name" value="RADICAL_SAM"/>
    <property type="match status" value="1"/>
</dbReference>
<dbReference type="Pfam" id="PF01938">
    <property type="entry name" value="TRAM"/>
    <property type="match status" value="1"/>
</dbReference>
<evidence type="ECO:0000256" key="2">
    <source>
        <dbReference type="ARBA" id="ARBA00022485"/>
    </source>
</evidence>
<protein>
    <recommendedName>
        <fullName evidence="11">TRAM domain-containing protein</fullName>
    </recommendedName>
</protein>
<dbReference type="GO" id="GO:0051539">
    <property type="term" value="F:4 iron, 4 sulfur cluster binding"/>
    <property type="evidence" value="ECO:0007669"/>
    <property type="project" value="UniProtKB-KW"/>
</dbReference>
<dbReference type="SUPFAM" id="SSF102114">
    <property type="entry name" value="Radical SAM enzymes"/>
    <property type="match status" value="1"/>
</dbReference>
<keyword evidence="5" id="KW-0408">Iron</keyword>
<reference evidence="10" key="1">
    <citation type="journal article" date="2015" name="Nature">
        <title>Complex archaea that bridge the gap between prokaryotes and eukaryotes.</title>
        <authorList>
            <person name="Spang A."/>
            <person name="Saw J.H."/>
            <person name="Jorgensen S.L."/>
            <person name="Zaremba-Niedzwiedzka K."/>
            <person name="Martijn J."/>
            <person name="Lind A.E."/>
            <person name="van Eijk R."/>
            <person name="Schleper C."/>
            <person name="Guy L."/>
            <person name="Ettema T.J."/>
        </authorList>
    </citation>
    <scope>NUCLEOTIDE SEQUENCE</scope>
</reference>
<feature type="domain" description="TRAM" evidence="7">
    <location>
        <begin position="356"/>
        <end position="430"/>
    </location>
</feature>
<evidence type="ECO:0000256" key="6">
    <source>
        <dbReference type="ARBA" id="ARBA00023014"/>
    </source>
</evidence>
<evidence type="ECO:0000259" key="7">
    <source>
        <dbReference type="PROSITE" id="PS50926"/>
    </source>
</evidence>
<dbReference type="Gene3D" id="3.40.50.12160">
    <property type="entry name" value="Methylthiotransferase, N-terminal domain"/>
    <property type="match status" value="1"/>
</dbReference>
<dbReference type="InterPro" id="IPR013848">
    <property type="entry name" value="Methylthiotransferase_N"/>
</dbReference>
<comment type="cofactor">
    <cofactor evidence="1">
        <name>[4Fe-4S] cluster</name>
        <dbReference type="ChEBI" id="CHEBI:49883"/>
    </cofactor>
</comment>
<comment type="caution">
    <text evidence="10">The sequence shown here is derived from an EMBL/GenBank/DDBJ whole genome shotgun (WGS) entry which is preliminary data.</text>
</comment>
<dbReference type="GO" id="GO:0035597">
    <property type="term" value="F:tRNA-2-methylthio-N(6)-dimethylallyladenosine(37) synthase activity"/>
    <property type="evidence" value="ECO:0007669"/>
    <property type="project" value="TreeGrafter"/>
</dbReference>
<dbReference type="InterPro" id="IPR020612">
    <property type="entry name" value="Methylthiotransferase_CS"/>
</dbReference>
<dbReference type="InterPro" id="IPR006638">
    <property type="entry name" value="Elp3/MiaA/NifB-like_rSAM"/>
</dbReference>
<dbReference type="SFLD" id="SFLDG01082">
    <property type="entry name" value="B12-binding_domain_containing"/>
    <property type="match status" value="1"/>
</dbReference>
<dbReference type="GO" id="GO:0046872">
    <property type="term" value="F:metal ion binding"/>
    <property type="evidence" value="ECO:0007669"/>
    <property type="project" value="UniProtKB-KW"/>
</dbReference>
<dbReference type="CDD" id="cd01335">
    <property type="entry name" value="Radical_SAM"/>
    <property type="match status" value="1"/>
</dbReference>
<dbReference type="NCBIfam" id="TIGR01574">
    <property type="entry name" value="miaB-methiolase"/>
    <property type="match status" value="1"/>
</dbReference>
<dbReference type="FunFam" id="3.80.30.20:FF:000001">
    <property type="entry name" value="tRNA-2-methylthio-N(6)-dimethylallyladenosine synthase 2"/>
    <property type="match status" value="1"/>
</dbReference>
<dbReference type="AlphaFoldDB" id="A0A0F9XTU9"/>